<feature type="compositionally biased region" description="Polar residues" evidence="1">
    <location>
        <begin position="109"/>
        <end position="130"/>
    </location>
</feature>
<feature type="compositionally biased region" description="Low complexity" evidence="1">
    <location>
        <begin position="57"/>
        <end position="68"/>
    </location>
</feature>
<evidence type="ECO:0000313" key="4">
    <source>
        <dbReference type="Proteomes" id="UP000719766"/>
    </source>
</evidence>
<evidence type="ECO:0000313" key="3">
    <source>
        <dbReference type="EMBL" id="KAG1785026.1"/>
    </source>
</evidence>
<evidence type="ECO:0000256" key="1">
    <source>
        <dbReference type="SAM" id="MobiDB-lite"/>
    </source>
</evidence>
<gene>
    <name evidence="2" type="ORF">HD556DRAFT_1314570</name>
    <name evidence="3" type="ORF">HD556DRAFT_1314571</name>
</gene>
<reference evidence="3" key="1">
    <citation type="journal article" date="2020" name="New Phytol.">
        <title>Comparative genomics reveals dynamic genome evolution in host specialist ectomycorrhizal fungi.</title>
        <authorList>
            <person name="Lofgren L.A."/>
            <person name="Nguyen N.H."/>
            <person name="Vilgalys R."/>
            <person name="Ruytinx J."/>
            <person name="Liao H.L."/>
            <person name="Branco S."/>
            <person name="Kuo A."/>
            <person name="LaButti K."/>
            <person name="Lipzen A."/>
            <person name="Andreopoulos W."/>
            <person name="Pangilinan J."/>
            <person name="Riley R."/>
            <person name="Hundley H."/>
            <person name="Na H."/>
            <person name="Barry K."/>
            <person name="Grigoriev I.V."/>
            <person name="Stajich J.E."/>
            <person name="Kennedy P.G."/>
        </authorList>
    </citation>
    <scope>NUCLEOTIDE SEQUENCE</scope>
    <source>
        <strain evidence="3">S12</strain>
    </source>
</reference>
<proteinExistence type="predicted"/>
<feature type="region of interest" description="Disordered" evidence="1">
    <location>
        <begin position="57"/>
        <end position="188"/>
    </location>
</feature>
<evidence type="ECO:0000313" key="2">
    <source>
        <dbReference type="EMBL" id="KAG1785025.1"/>
    </source>
</evidence>
<feature type="compositionally biased region" description="Polar residues" evidence="1">
    <location>
        <begin position="69"/>
        <end position="101"/>
    </location>
</feature>
<feature type="compositionally biased region" description="Polar residues" evidence="1">
    <location>
        <begin position="141"/>
        <end position="158"/>
    </location>
</feature>
<keyword evidence="4" id="KW-1185">Reference proteome</keyword>
<sequence length="188" mass="21067">MYHPLTFTHIKSSNQENLDGNVASVSKYTNRMIIIKSRKCNKDSNQDEFKLQLKVKQNQQNPPNTNTLSLHSPATKSSKITKIKQNQVKSAPNSDLPQCITQDKHRPSNNKIPSSAKTTIATKQPTSSKVPATKAQKHTTIKQNQVKSKPNSDLSQHVTPDEYHPQQSLQQQQSSKSKLCSPPHPPQQ</sequence>
<feature type="compositionally biased region" description="Low complexity" evidence="1">
    <location>
        <begin position="166"/>
        <end position="179"/>
    </location>
</feature>
<dbReference type="RefSeq" id="XP_041152510.1">
    <property type="nucleotide sequence ID" value="XM_041300953.1"/>
</dbReference>
<protein>
    <submittedName>
        <fullName evidence="3">Uncharacterized protein</fullName>
    </submittedName>
</protein>
<dbReference type="EMBL" id="JABBWE010000121">
    <property type="protein sequence ID" value="KAG1785025.1"/>
    <property type="molecule type" value="Genomic_DNA"/>
</dbReference>
<dbReference type="OrthoDB" id="2700831at2759"/>
<comment type="caution">
    <text evidence="3">The sequence shown here is derived from an EMBL/GenBank/DDBJ whole genome shotgun (WGS) entry which is preliminary data.</text>
</comment>
<dbReference type="Proteomes" id="UP000719766">
    <property type="component" value="Unassembled WGS sequence"/>
</dbReference>
<dbReference type="AlphaFoldDB" id="A0A9P7DAV3"/>
<dbReference type="EMBL" id="JABBWE010000121">
    <property type="protein sequence ID" value="KAG1785026.1"/>
    <property type="molecule type" value="Genomic_DNA"/>
</dbReference>
<name>A0A9P7DAV3_9AGAM</name>
<dbReference type="GeneID" id="64594717"/>
<accession>A0A9P7DAV3</accession>
<organism evidence="3 4">
    <name type="scientific">Suillus plorans</name>
    <dbReference type="NCBI Taxonomy" id="116603"/>
    <lineage>
        <taxon>Eukaryota</taxon>
        <taxon>Fungi</taxon>
        <taxon>Dikarya</taxon>
        <taxon>Basidiomycota</taxon>
        <taxon>Agaricomycotina</taxon>
        <taxon>Agaricomycetes</taxon>
        <taxon>Agaricomycetidae</taxon>
        <taxon>Boletales</taxon>
        <taxon>Suillineae</taxon>
        <taxon>Suillaceae</taxon>
        <taxon>Suillus</taxon>
    </lineage>
</organism>